<dbReference type="PANTHER" id="PTHR10587:SF133">
    <property type="entry name" value="CHITIN DEACETYLASE 1-RELATED"/>
    <property type="match status" value="1"/>
</dbReference>
<dbReference type="GO" id="GO:0045493">
    <property type="term" value="P:xylan catabolic process"/>
    <property type="evidence" value="ECO:0007669"/>
    <property type="project" value="UniProtKB-KW"/>
</dbReference>
<evidence type="ECO:0000313" key="5">
    <source>
        <dbReference type="EMBL" id="STX08555.1"/>
    </source>
</evidence>
<dbReference type="GO" id="GO:0016020">
    <property type="term" value="C:membrane"/>
    <property type="evidence" value="ECO:0007669"/>
    <property type="project" value="TreeGrafter"/>
</dbReference>
<sequence>MNQRRPKRRWLIDSLLVCTFLSLVIFAISYIFFMKDTPKDDASASSEHISTADTSDSFVKKVTVTNDTDHGKYRINYPQTNSKKLNDAVNDSINGIKSNFLKNHSQNETLYVNYKVYRHKKLYSFVVSQKVKEGTVFKEKNITTFTVDQQKDELLTLNDIIPSEKHLQNFSDIAQKKLNVVPEVVKFNKTQDHQLKIDSRSANFKNIALSKDTLELYFNPESFNNSFDDVVHLQIPLSDLQAILASNLKDPVKRQKKKKITGKVVALTFDDGPNTTSTQSILNTLKKENVKATFFMVGTQAKANPKMVKKIAAAGHELGNHSLTHANLIHLNPKQLAHEIEETNKAIKKAVGKNPTVFRPPYGSYNPAVAKAAKMPIVLWNVDTLDWQHHNAAKTLANVKAEKTKYTTVLMHDIHQSSADALPAVIKYLKKEGYTFVSSTEMLNIQKNLSK</sequence>
<dbReference type="Gene3D" id="3.20.20.370">
    <property type="entry name" value="Glycoside hydrolase/deacetylase"/>
    <property type="match status" value="1"/>
</dbReference>
<dbReference type="AlphaFoldDB" id="A0A8B4Q884"/>
<keyword evidence="5" id="KW-0119">Carbohydrate metabolism</keyword>
<keyword evidence="3" id="KW-1133">Transmembrane helix</keyword>
<reference evidence="5 7" key="1">
    <citation type="submission" date="2018-06" db="EMBL/GenBank/DDBJ databases">
        <authorList>
            <consortium name="Pathogen Informatics"/>
            <person name="Doyle S."/>
        </authorList>
    </citation>
    <scope>NUCLEOTIDE SEQUENCE [LARGE SCALE GENOMIC DNA]</scope>
    <source>
        <strain evidence="5 7">NCTC10597</strain>
    </source>
</reference>
<dbReference type="Proteomes" id="UP000294641">
    <property type="component" value="Unassembled WGS sequence"/>
</dbReference>
<dbReference type="EMBL" id="UGNP01000001">
    <property type="protein sequence ID" value="STX08555.1"/>
    <property type="molecule type" value="Genomic_DNA"/>
</dbReference>
<dbReference type="GO" id="GO:0046872">
    <property type="term" value="F:metal ion binding"/>
    <property type="evidence" value="ECO:0007669"/>
    <property type="project" value="UniProtKB-KW"/>
</dbReference>
<accession>A0A8B4Q884</accession>
<evidence type="ECO:0000256" key="2">
    <source>
        <dbReference type="ARBA" id="ARBA00022801"/>
    </source>
</evidence>
<dbReference type="GO" id="GO:0016798">
    <property type="term" value="F:hydrolase activity, acting on glycosyl bonds"/>
    <property type="evidence" value="ECO:0007669"/>
    <property type="project" value="UniProtKB-KW"/>
</dbReference>
<dbReference type="Pfam" id="PF01522">
    <property type="entry name" value="Polysacc_deac_1"/>
    <property type="match status" value="1"/>
</dbReference>
<organism evidence="5 7">
    <name type="scientific">Kurthia zopfii</name>
    <dbReference type="NCBI Taxonomy" id="1650"/>
    <lineage>
        <taxon>Bacteria</taxon>
        <taxon>Bacillati</taxon>
        <taxon>Bacillota</taxon>
        <taxon>Bacilli</taxon>
        <taxon>Bacillales</taxon>
        <taxon>Caryophanaceae</taxon>
        <taxon>Kurthia</taxon>
    </lineage>
</organism>
<dbReference type="PANTHER" id="PTHR10587">
    <property type="entry name" value="GLYCOSYL TRANSFERASE-RELATED"/>
    <property type="match status" value="1"/>
</dbReference>
<feature type="domain" description="NodB homology" evidence="4">
    <location>
        <begin position="263"/>
        <end position="437"/>
    </location>
</feature>
<dbReference type="SUPFAM" id="SSF88713">
    <property type="entry name" value="Glycoside hydrolase/deacetylase"/>
    <property type="match status" value="1"/>
</dbReference>
<dbReference type="PROSITE" id="PS51677">
    <property type="entry name" value="NODB"/>
    <property type="match status" value="1"/>
</dbReference>
<protein>
    <submittedName>
        <fullName evidence="5">Bifunctional xylanase/deacetylase</fullName>
    </submittedName>
    <submittedName>
        <fullName evidence="6">Peptidoglycan/xylan/chitin deacetylase (PgdA/CDA1 family)</fullName>
    </submittedName>
</protein>
<keyword evidence="2 5" id="KW-0378">Hydrolase</keyword>
<comment type="caution">
    <text evidence="5">The sequence shown here is derived from an EMBL/GenBank/DDBJ whole genome shotgun (WGS) entry which is preliminary data.</text>
</comment>
<keyword evidence="5" id="KW-0624">Polysaccharide degradation</keyword>
<keyword evidence="8" id="KW-1185">Reference proteome</keyword>
<evidence type="ECO:0000313" key="6">
    <source>
        <dbReference type="EMBL" id="TDR38465.1"/>
    </source>
</evidence>
<evidence type="ECO:0000313" key="8">
    <source>
        <dbReference type="Proteomes" id="UP000294641"/>
    </source>
</evidence>
<keyword evidence="3" id="KW-0472">Membrane</keyword>
<dbReference type="GO" id="GO:0016810">
    <property type="term" value="F:hydrolase activity, acting on carbon-nitrogen (but not peptide) bonds"/>
    <property type="evidence" value="ECO:0007669"/>
    <property type="project" value="InterPro"/>
</dbReference>
<evidence type="ECO:0000313" key="7">
    <source>
        <dbReference type="Proteomes" id="UP000254330"/>
    </source>
</evidence>
<keyword evidence="5" id="KW-0858">Xylan degradation</keyword>
<evidence type="ECO:0000256" key="1">
    <source>
        <dbReference type="ARBA" id="ARBA00022723"/>
    </source>
</evidence>
<dbReference type="RefSeq" id="WP_109349619.1">
    <property type="nucleotide sequence ID" value="NZ_BJUE01000009.1"/>
</dbReference>
<keyword evidence="3" id="KW-0812">Transmembrane</keyword>
<evidence type="ECO:0000259" key="4">
    <source>
        <dbReference type="PROSITE" id="PS51677"/>
    </source>
</evidence>
<dbReference type="EMBL" id="SNZG01000016">
    <property type="protein sequence ID" value="TDR38465.1"/>
    <property type="molecule type" value="Genomic_DNA"/>
</dbReference>
<keyword evidence="5" id="KW-0326">Glycosidase</keyword>
<name>A0A8B4Q884_9BACL</name>
<dbReference type="InterPro" id="IPR011330">
    <property type="entry name" value="Glyco_hydro/deAcase_b/a-brl"/>
</dbReference>
<dbReference type="InterPro" id="IPR050248">
    <property type="entry name" value="Polysacc_deacetylase_ArnD"/>
</dbReference>
<dbReference type="Proteomes" id="UP000254330">
    <property type="component" value="Unassembled WGS sequence"/>
</dbReference>
<gene>
    <name evidence="5" type="primary">xynD_1</name>
    <name evidence="6" type="ORF">DFR61_11622</name>
    <name evidence="5" type="ORF">NCTC10597_00219</name>
</gene>
<feature type="transmembrane region" description="Helical" evidence="3">
    <location>
        <begin position="12"/>
        <end position="33"/>
    </location>
</feature>
<evidence type="ECO:0000256" key="3">
    <source>
        <dbReference type="SAM" id="Phobius"/>
    </source>
</evidence>
<dbReference type="OrthoDB" id="9812065at2"/>
<reference evidence="6 8" key="2">
    <citation type="submission" date="2019-03" db="EMBL/GenBank/DDBJ databases">
        <title>Genomic Encyclopedia of Type Strains, Phase IV (KMG-IV): sequencing the most valuable type-strain genomes for metagenomic binning, comparative biology and taxonomic classification.</title>
        <authorList>
            <person name="Goeker M."/>
        </authorList>
    </citation>
    <scope>NUCLEOTIDE SEQUENCE [LARGE SCALE GENOMIC DNA]</scope>
    <source>
        <strain evidence="6 8">DSM 20580</strain>
    </source>
</reference>
<proteinExistence type="predicted"/>
<keyword evidence="1" id="KW-0479">Metal-binding</keyword>
<dbReference type="InterPro" id="IPR002509">
    <property type="entry name" value="NODB_dom"/>
</dbReference>